<evidence type="ECO:0000256" key="1">
    <source>
        <dbReference type="SAM" id="Phobius"/>
    </source>
</evidence>
<gene>
    <name evidence="2" type="ORF">EXM22_15790</name>
</gene>
<evidence type="ECO:0000313" key="2">
    <source>
        <dbReference type="EMBL" id="QEN09366.1"/>
    </source>
</evidence>
<protein>
    <submittedName>
        <fullName evidence="2">Uncharacterized protein</fullName>
    </submittedName>
</protein>
<accession>A0A5C1QS27</accession>
<feature type="transmembrane region" description="Helical" evidence="1">
    <location>
        <begin position="239"/>
        <end position="263"/>
    </location>
</feature>
<sequence length="465" mass="54125">MMEYQVKIHGTSQIEVKVSYPLINKEKYSHFRMTAVFFIPEQLGVHERAFPRERLLSDLSVYTRFTTPRISLSELLSKDCESSPLTRLNHLWSKPQKSKSWRTRVIYELKTLVNIVLSETGSLIEASEYVEPEVTDAIIDAVSKLISAMHKNKKPFPGKIKQPLIWTLEDLGKDGPPSKKLNKRFESSLNRILHTRKKYGWDIPVDPHDFMAERMVYRSHKLKKWAQESLFLSVYNSRAAASVAQFLLGLAAAVAMAFAVTATILSMKWFPQGSMYWALIAVIAYSLKDRIKENLRSIFLGISPFLVADRLHRLVDPRTDRRCGKIRESVSFSEMKKLNEDIKHFRRAGKDKLSLGLLHEKILKYKKDYIIHTVPLFENHTRLSGITDIVRLDMSNWVQKMDDSIEYLSCRIGDEYGEMKTNRVYHVNMVLKLERPESKYPDIMQRYRIIMARKGILRIEEVNIR</sequence>
<feature type="transmembrane region" description="Helical" evidence="1">
    <location>
        <begin position="269"/>
        <end position="287"/>
    </location>
</feature>
<reference evidence="2 3" key="1">
    <citation type="submission" date="2019-02" db="EMBL/GenBank/DDBJ databases">
        <title>Complete Genome Sequence and Methylome Analysis of free living Spirochaetas.</title>
        <authorList>
            <person name="Fomenkov A."/>
            <person name="Dubinina G."/>
            <person name="Leshcheva N."/>
            <person name="Mikheeva N."/>
            <person name="Grabovich M."/>
            <person name="Vincze T."/>
            <person name="Roberts R.J."/>
        </authorList>
    </citation>
    <scope>NUCLEOTIDE SEQUENCE [LARGE SCALE GENOMIC DNA]</scope>
    <source>
        <strain evidence="2 3">K2</strain>
    </source>
</reference>
<dbReference type="AlphaFoldDB" id="A0A5C1QS27"/>
<keyword evidence="1" id="KW-0472">Membrane</keyword>
<evidence type="ECO:0000313" key="3">
    <source>
        <dbReference type="Proteomes" id="UP000324209"/>
    </source>
</evidence>
<dbReference type="RefSeq" id="WP_149487441.1">
    <property type="nucleotide sequence ID" value="NZ_CP036150.1"/>
</dbReference>
<name>A0A5C1QS27_9SPIO</name>
<keyword evidence="3" id="KW-1185">Reference proteome</keyword>
<dbReference type="OrthoDB" id="366465at2"/>
<dbReference type="Proteomes" id="UP000324209">
    <property type="component" value="Chromosome"/>
</dbReference>
<dbReference type="EMBL" id="CP036150">
    <property type="protein sequence ID" value="QEN09366.1"/>
    <property type="molecule type" value="Genomic_DNA"/>
</dbReference>
<proteinExistence type="predicted"/>
<keyword evidence="1" id="KW-1133">Transmembrane helix</keyword>
<dbReference type="KEGG" id="ock:EXM22_15790"/>
<keyword evidence="1" id="KW-0812">Transmembrane</keyword>
<organism evidence="2 3">
    <name type="scientific">Oceanispirochaeta crateris</name>
    <dbReference type="NCBI Taxonomy" id="2518645"/>
    <lineage>
        <taxon>Bacteria</taxon>
        <taxon>Pseudomonadati</taxon>
        <taxon>Spirochaetota</taxon>
        <taxon>Spirochaetia</taxon>
        <taxon>Spirochaetales</taxon>
        <taxon>Spirochaetaceae</taxon>
        <taxon>Oceanispirochaeta</taxon>
    </lineage>
</organism>